<organism evidence="1 2">
    <name type="scientific">Neobacillus ginsengisoli</name>
    <dbReference type="NCBI Taxonomy" id="904295"/>
    <lineage>
        <taxon>Bacteria</taxon>
        <taxon>Bacillati</taxon>
        <taxon>Bacillota</taxon>
        <taxon>Bacilli</taxon>
        <taxon>Bacillales</taxon>
        <taxon>Bacillaceae</taxon>
        <taxon>Neobacillus</taxon>
    </lineage>
</organism>
<protein>
    <submittedName>
        <fullName evidence="1">Uncharacterized protein</fullName>
    </submittedName>
</protein>
<proteinExistence type="predicted"/>
<name>A0ABT9XTD0_9BACI</name>
<keyword evidence="2" id="KW-1185">Reference proteome</keyword>
<dbReference type="RefSeq" id="WP_307407102.1">
    <property type="nucleotide sequence ID" value="NZ_JAUSTW010000003.1"/>
</dbReference>
<accession>A0ABT9XTD0</accession>
<reference evidence="1 2" key="1">
    <citation type="submission" date="2023-07" db="EMBL/GenBank/DDBJ databases">
        <title>Genomic Encyclopedia of Type Strains, Phase IV (KMG-IV): sequencing the most valuable type-strain genomes for metagenomic binning, comparative biology and taxonomic classification.</title>
        <authorList>
            <person name="Goeker M."/>
        </authorList>
    </citation>
    <scope>NUCLEOTIDE SEQUENCE [LARGE SCALE GENOMIC DNA]</scope>
    <source>
        <strain evidence="1 2">DSM 27594</strain>
    </source>
</reference>
<evidence type="ECO:0000313" key="1">
    <source>
        <dbReference type="EMBL" id="MDQ0198817.1"/>
    </source>
</evidence>
<evidence type="ECO:0000313" key="2">
    <source>
        <dbReference type="Proteomes" id="UP001224122"/>
    </source>
</evidence>
<gene>
    <name evidence="1" type="ORF">J2S10_001975</name>
</gene>
<dbReference type="EMBL" id="JAUSTW010000003">
    <property type="protein sequence ID" value="MDQ0198817.1"/>
    <property type="molecule type" value="Genomic_DNA"/>
</dbReference>
<comment type="caution">
    <text evidence="1">The sequence shown here is derived from an EMBL/GenBank/DDBJ whole genome shotgun (WGS) entry which is preliminary data.</text>
</comment>
<sequence>MSYSVDPDPSRRGEVNIIFELIALDSSRISALEKVGWLPQTLK</sequence>
<dbReference type="Proteomes" id="UP001224122">
    <property type="component" value="Unassembled WGS sequence"/>
</dbReference>